<dbReference type="Proteomes" id="UP000517759">
    <property type="component" value="Unassembled WGS sequence"/>
</dbReference>
<gene>
    <name evidence="1" type="ORF">GGR33_002946</name>
</gene>
<evidence type="ECO:0000313" key="1">
    <source>
        <dbReference type="EMBL" id="MBB3903437.1"/>
    </source>
</evidence>
<dbReference type="EMBL" id="JACIDN010000005">
    <property type="protein sequence ID" value="MBB3903437.1"/>
    <property type="molecule type" value="Genomic_DNA"/>
</dbReference>
<accession>A0A7W6APE7</accession>
<reference evidence="1 2" key="1">
    <citation type="submission" date="2020-08" db="EMBL/GenBank/DDBJ databases">
        <title>Genomic Encyclopedia of Type Strains, Phase IV (KMG-IV): sequencing the most valuable type-strain genomes for metagenomic binning, comparative biology and taxonomic classification.</title>
        <authorList>
            <person name="Goeker M."/>
        </authorList>
    </citation>
    <scope>NUCLEOTIDE SEQUENCE [LARGE SCALE GENOMIC DNA]</scope>
    <source>
        <strain evidence="1 2">DSM 24105</strain>
    </source>
</reference>
<evidence type="ECO:0000313" key="2">
    <source>
        <dbReference type="Proteomes" id="UP000517759"/>
    </source>
</evidence>
<organism evidence="1 2">
    <name type="scientific">Methylobacterium brachythecii</name>
    <dbReference type="NCBI Taxonomy" id="1176177"/>
    <lineage>
        <taxon>Bacteria</taxon>
        <taxon>Pseudomonadati</taxon>
        <taxon>Pseudomonadota</taxon>
        <taxon>Alphaproteobacteria</taxon>
        <taxon>Hyphomicrobiales</taxon>
        <taxon>Methylobacteriaceae</taxon>
        <taxon>Methylobacterium</taxon>
    </lineage>
</organism>
<dbReference type="RefSeq" id="WP_284211801.1">
    <property type="nucleotide sequence ID" value="NZ_BSPG01000023.1"/>
</dbReference>
<sequence>MNQARSVSAKRPLGIGRWLGAVAEELGRLIEVLGPQPQLKPVPVRVRSGRSRGAR</sequence>
<proteinExistence type="predicted"/>
<comment type="caution">
    <text evidence="1">The sequence shown here is derived from an EMBL/GenBank/DDBJ whole genome shotgun (WGS) entry which is preliminary data.</text>
</comment>
<dbReference type="AlphaFoldDB" id="A0A7W6APE7"/>
<protein>
    <submittedName>
        <fullName evidence="1">Uncharacterized protein</fullName>
    </submittedName>
</protein>
<name>A0A7W6APE7_9HYPH</name>